<reference evidence="9" key="1">
    <citation type="submission" date="2017-05" db="EMBL/GenBank/DDBJ databases">
        <authorList>
            <person name="Song R."/>
            <person name="Chenine A.L."/>
            <person name="Ruprecht R.M."/>
        </authorList>
    </citation>
    <scope>NUCLEOTIDE SEQUENCE [LARGE SCALE GENOMIC DNA]</scope>
</reference>
<dbReference type="PROSITE" id="PS50075">
    <property type="entry name" value="CARRIER"/>
    <property type="match status" value="1"/>
</dbReference>
<keyword evidence="2" id="KW-0596">Phosphopantetheine</keyword>
<dbReference type="AlphaFoldDB" id="A0A2H1GPL9"/>
<feature type="region of interest" description="Disordered" evidence="5">
    <location>
        <begin position="206"/>
        <end position="226"/>
    </location>
</feature>
<dbReference type="InterPro" id="IPR042099">
    <property type="entry name" value="ANL_N_sf"/>
</dbReference>
<dbReference type="PANTHER" id="PTHR43201:SF5">
    <property type="entry name" value="MEDIUM-CHAIN ACYL-COA LIGASE ACSF2, MITOCHONDRIAL"/>
    <property type="match status" value="1"/>
</dbReference>
<dbReference type="InterPro" id="IPR009081">
    <property type="entry name" value="PP-bd_ACP"/>
</dbReference>
<evidence type="ECO:0000256" key="1">
    <source>
        <dbReference type="ARBA" id="ARBA00006432"/>
    </source>
</evidence>
<dbReference type="Pfam" id="PF00501">
    <property type="entry name" value="AMP-binding"/>
    <property type="match status" value="1"/>
</dbReference>
<sequence>MTLPTNADVLLSESHGPPLPSHIPSLRHLLSRPASQRPTSLALVCMHQPATHIPITFPPSTLLSPTFSTPNDTKYLRWSHSQLHYAAGLLARNLRARGVERGMPIAVLLGNGVEWMVAFFAAVRLKCAFVPLNPKCVGNANEAAYMLKLSGAKVLIVGDDGVALRLEESLADSIGGMVLRVVAEDSSGERRKPDGWVGFGELFDESVTEEEQGEEDEKREAEEDEVAMMPFTSGTTSLPKAALHTSTSLSASILSLASAIPFTSSSKNCCHMPLFHIGGIIFGVGFIAAGGATIIPSASFSASASLRAVEEEGCTDLPSVPSILGLMAAEEKVGKVDLSSLKVVELGATTILEEHRVLVGKALRCAVVTNGYAATEGVPISLGRFSTRSGEGGGKIHTGKVCPGARVRICDLDTGAVVPRGVAGEIHFGGEMCIRGYVGGTSAESFYEDEVGRGWFKSGDQGVMRQDGTLEVVGRYKDLIIRGGENIAPAAIEAVMDVKLGISAQVVGVKSEEAGEVPVAVLTKTDPNVSLADIRKTLIAELGTAFVPENIYSLEDLGLKDYPRTSSGKVRKIDLKNMVQEYEDSINTQPVTPNDSAVGSPIRTSPHITETDLIALWRKLLGVNVSRDSSIHDFADSLTIMRFRNRIKQDFGLDITSEALLSADTIAAQAALLSSLSTSPSPPSPTWQPTRSGPPTVDDISLTLGSPSVYDQIRQSVSIALSPLGFTWQDDVESILPSWDLGYEVFGSVAGTAKVNHRMAVTTKFADTDQLYSALCKAVEIHSMQRSFELVGPSGEPTMRVVVRANEKWFRYFSSGMEVLEVENPEELVRLLNDGTHFAEVESPFPSFLVRLARVKSTGTAGLIWALQHSAFDGLSLSTFLDDLDALLQPGHLPSSSLPPHIPYKPWADMYYLHRTSLAATRSVQRQVVRLSTLPTLRSSLFPPTPPTTTSTPATHRRTYIAPKFSTLLPHLSSLRKEHGIPPFILVKAALSIFLARKTGTSTAVFSQNENGRSWPFVEEWQQALLPNCMDLAGPTLERTVQIIPVPFSSSSSSSSTTTTTVLDFLLSLKRKQDEEAPDVHAPWNLVRQALRGGEEEARGIFDTAAMSTCLNFLPVRTLNGEMVFENLQYHETRANCETAWLVNCWVEEGRDGGDPARLWMQCLADEGVVGREEVGEWSRQVAGLVAWLGERGNWGRGFGGGEERA</sequence>
<dbReference type="PROSITE" id="PS00455">
    <property type="entry name" value="AMP_BINDING"/>
    <property type="match status" value="1"/>
</dbReference>
<keyword evidence="6" id="KW-1133">Transmembrane helix</keyword>
<dbReference type="InterPro" id="IPR000873">
    <property type="entry name" value="AMP-dep_synth/lig_dom"/>
</dbReference>
<dbReference type="Gene3D" id="3.40.50.12780">
    <property type="entry name" value="N-terminal domain of ligase-like"/>
    <property type="match status" value="1"/>
</dbReference>
<dbReference type="InterPro" id="IPR036736">
    <property type="entry name" value="ACP-like_sf"/>
</dbReference>
<evidence type="ECO:0000313" key="9">
    <source>
        <dbReference type="Proteomes" id="UP000245764"/>
    </source>
</evidence>
<feature type="transmembrane region" description="Helical" evidence="6">
    <location>
        <begin position="274"/>
        <end position="295"/>
    </location>
</feature>
<evidence type="ECO:0000313" key="8">
    <source>
        <dbReference type="EMBL" id="SMR55544.1"/>
    </source>
</evidence>
<comment type="similarity">
    <text evidence="1">Belongs to the ATP-dependent AMP-binding enzyme family.</text>
</comment>
<dbReference type="Pfam" id="PF00550">
    <property type="entry name" value="PP-binding"/>
    <property type="match status" value="1"/>
</dbReference>
<dbReference type="Proteomes" id="UP000245764">
    <property type="component" value="Chromosome 7"/>
</dbReference>
<dbReference type="Gene3D" id="3.30.300.30">
    <property type="match status" value="1"/>
</dbReference>
<dbReference type="EMBL" id="LT854259">
    <property type="protein sequence ID" value="SMR55544.1"/>
    <property type="molecule type" value="Genomic_DNA"/>
</dbReference>
<dbReference type="PANTHER" id="PTHR43201">
    <property type="entry name" value="ACYL-COA SYNTHETASE"/>
    <property type="match status" value="1"/>
</dbReference>
<feature type="region of interest" description="Disordered" evidence="5">
    <location>
        <begin position="675"/>
        <end position="697"/>
    </location>
</feature>
<dbReference type="GO" id="GO:0031177">
    <property type="term" value="F:phosphopantetheine binding"/>
    <property type="evidence" value="ECO:0007669"/>
    <property type="project" value="InterPro"/>
</dbReference>
<dbReference type="InterPro" id="IPR020845">
    <property type="entry name" value="AMP-binding_CS"/>
</dbReference>
<evidence type="ECO:0000256" key="5">
    <source>
        <dbReference type="SAM" id="MobiDB-lite"/>
    </source>
</evidence>
<organism evidence="8 9">
    <name type="scientific">Zymoseptoria tritici ST99CH_1E4</name>
    <dbReference type="NCBI Taxonomy" id="1276532"/>
    <lineage>
        <taxon>Eukaryota</taxon>
        <taxon>Fungi</taxon>
        <taxon>Dikarya</taxon>
        <taxon>Ascomycota</taxon>
        <taxon>Pezizomycotina</taxon>
        <taxon>Dothideomycetes</taxon>
        <taxon>Dothideomycetidae</taxon>
        <taxon>Mycosphaerellales</taxon>
        <taxon>Mycosphaerellaceae</taxon>
        <taxon>Zymoseptoria</taxon>
    </lineage>
</organism>
<name>A0A2H1GPL9_ZYMTR</name>
<keyword evidence="3" id="KW-0597">Phosphoprotein</keyword>
<keyword evidence="6" id="KW-0472">Membrane</keyword>
<dbReference type="Gene3D" id="3.30.559.30">
    <property type="entry name" value="Nonribosomal peptide synthetase, condensation domain"/>
    <property type="match status" value="1"/>
</dbReference>
<dbReference type="SUPFAM" id="SSF47336">
    <property type="entry name" value="ACP-like"/>
    <property type="match status" value="1"/>
</dbReference>
<proteinExistence type="inferred from homology"/>
<keyword evidence="4" id="KW-0436">Ligase</keyword>
<feature type="domain" description="Carrier" evidence="7">
    <location>
        <begin position="604"/>
        <end position="677"/>
    </location>
</feature>
<keyword evidence="6" id="KW-0812">Transmembrane</keyword>
<evidence type="ECO:0000256" key="2">
    <source>
        <dbReference type="ARBA" id="ARBA00022450"/>
    </source>
</evidence>
<dbReference type="SUPFAM" id="SSF52777">
    <property type="entry name" value="CoA-dependent acyltransferases"/>
    <property type="match status" value="2"/>
</dbReference>
<dbReference type="GO" id="GO:0006631">
    <property type="term" value="P:fatty acid metabolic process"/>
    <property type="evidence" value="ECO:0007669"/>
    <property type="project" value="TreeGrafter"/>
</dbReference>
<dbReference type="SUPFAM" id="SSF56801">
    <property type="entry name" value="Acetyl-CoA synthetase-like"/>
    <property type="match status" value="1"/>
</dbReference>
<gene>
    <name evidence="8" type="ORF">ZT1E4_G7892</name>
</gene>
<dbReference type="GO" id="GO:0031956">
    <property type="term" value="F:medium-chain fatty acid-CoA ligase activity"/>
    <property type="evidence" value="ECO:0007669"/>
    <property type="project" value="TreeGrafter"/>
</dbReference>
<evidence type="ECO:0000256" key="4">
    <source>
        <dbReference type="ARBA" id="ARBA00022598"/>
    </source>
</evidence>
<dbReference type="SMART" id="SM00823">
    <property type="entry name" value="PKS_PP"/>
    <property type="match status" value="1"/>
</dbReference>
<dbReference type="Gene3D" id="3.30.559.10">
    <property type="entry name" value="Chloramphenicol acetyltransferase-like domain"/>
    <property type="match status" value="1"/>
</dbReference>
<evidence type="ECO:0000259" key="7">
    <source>
        <dbReference type="PROSITE" id="PS50075"/>
    </source>
</evidence>
<feature type="compositionally biased region" description="Acidic residues" evidence="5">
    <location>
        <begin position="206"/>
        <end position="215"/>
    </location>
</feature>
<dbReference type="InterPro" id="IPR020806">
    <property type="entry name" value="PKS_PP-bd"/>
</dbReference>
<dbReference type="CDD" id="cd04433">
    <property type="entry name" value="AFD_class_I"/>
    <property type="match status" value="1"/>
</dbReference>
<dbReference type="Gene3D" id="1.10.1200.10">
    <property type="entry name" value="ACP-like"/>
    <property type="match status" value="1"/>
</dbReference>
<protein>
    <recommendedName>
        <fullName evidence="7">Carrier domain-containing protein</fullName>
    </recommendedName>
</protein>
<dbReference type="InterPro" id="IPR023213">
    <property type="entry name" value="CAT-like_dom_sf"/>
</dbReference>
<dbReference type="InterPro" id="IPR045851">
    <property type="entry name" value="AMP-bd_C_sf"/>
</dbReference>
<evidence type="ECO:0000256" key="6">
    <source>
        <dbReference type="SAM" id="Phobius"/>
    </source>
</evidence>
<accession>A0A2H1GPL9</accession>
<evidence type="ECO:0000256" key="3">
    <source>
        <dbReference type="ARBA" id="ARBA00022553"/>
    </source>
</evidence>